<dbReference type="Gene3D" id="4.10.60.10">
    <property type="entry name" value="Zinc finger, CCHC-type"/>
    <property type="match status" value="1"/>
</dbReference>
<sequence>MLESYESLVTGKIGNPNMTKEDYDQIVPEELELINIKWCMASIVRRAQRFMEVTGRNSLASPDSKLGFDKSKVTCFKCKERGHFNKECPNREVQGNNNPFGDNYSKKAIYHKTSQHPPSTSRSIQIEDGSSKERNKALVVIQEDEGFNWNKYIPKTKCLAMLAGIIKEPEPTVEEVVEDDGEICFDDVPIDYDSESHEILHDTFRSIMPSDMFNSFVGFFSNQGYSGMQREEVKKELVDEIIDVSKEMNAENLADIADKAMMA</sequence>
<name>A0A9K3DVL0_HELAN</name>
<accession>A0A9K3DVL0</accession>
<dbReference type="Pfam" id="PF00098">
    <property type="entry name" value="zf-CCHC"/>
    <property type="match status" value="1"/>
</dbReference>
<organism evidence="3 4">
    <name type="scientific">Helianthus annuus</name>
    <name type="common">Common sunflower</name>
    <dbReference type="NCBI Taxonomy" id="4232"/>
    <lineage>
        <taxon>Eukaryota</taxon>
        <taxon>Viridiplantae</taxon>
        <taxon>Streptophyta</taxon>
        <taxon>Embryophyta</taxon>
        <taxon>Tracheophyta</taxon>
        <taxon>Spermatophyta</taxon>
        <taxon>Magnoliopsida</taxon>
        <taxon>eudicotyledons</taxon>
        <taxon>Gunneridae</taxon>
        <taxon>Pentapetalae</taxon>
        <taxon>asterids</taxon>
        <taxon>campanulids</taxon>
        <taxon>Asterales</taxon>
        <taxon>Asteraceae</taxon>
        <taxon>Asteroideae</taxon>
        <taxon>Heliantheae alliance</taxon>
        <taxon>Heliantheae</taxon>
        <taxon>Helianthus</taxon>
    </lineage>
</organism>
<keyword evidence="4" id="KW-1185">Reference proteome</keyword>
<dbReference type="AlphaFoldDB" id="A0A9K3DVL0"/>
<dbReference type="SUPFAM" id="SSF57756">
    <property type="entry name" value="Retrovirus zinc finger-like domains"/>
    <property type="match status" value="1"/>
</dbReference>
<comment type="caution">
    <text evidence="3">The sequence shown here is derived from an EMBL/GenBank/DDBJ whole genome shotgun (WGS) entry which is preliminary data.</text>
</comment>
<dbReference type="InterPro" id="IPR036875">
    <property type="entry name" value="Znf_CCHC_sf"/>
</dbReference>
<keyword evidence="1" id="KW-0479">Metal-binding</keyword>
<gene>
    <name evidence="3" type="ORF">HanXRQr2_Chr16g0776321</name>
</gene>
<dbReference type="Gramene" id="mRNA:HanXRQr2_Chr16g0776321">
    <property type="protein sequence ID" value="CDS:HanXRQr2_Chr16g0776321.1"/>
    <property type="gene ID" value="HanXRQr2_Chr16g0776321"/>
</dbReference>
<proteinExistence type="predicted"/>
<dbReference type="SMART" id="SM00343">
    <property type="entry name" value="ZnF_C2HC"/>
    <property type="match status" value="1"/>
</dbReference>
<evidence type="ECO:0000313" key="4">
    <source>
        <dbReference type="Proteomes" id="UP000215914"/>
    </source>
</evidence>
<dbReference type="Proteomes" id="UP000215914">
    <property type="component" value="Unassembled WGS sequence"/>
</dbReference>
<evidence type="ECO:0000259" key="2">
    <source>
        <dbReference type="PROSITE" id="PS50158"/>
    </source>
</evidence>
<keyword evidence="1" id="KW-0863">Zinc-finger</keyword>
<evidence type="ECO:0000313" key="3">
    <source>
        <dbReference type="EMBL" id="KAF5762405.1"/>
    </source>
</evidence>
<reference evidence="3" key="1">
    <citation type="journal article" date="2017" name="Nature">
        <title>The sunflower genome provides insights into oil metabolism, flowering and Asterid evolution.</title>
        <authorList>
            <person name="Badouin H."/>
            <person name="Gouzy J."/>
            <person name="Grassa C.J."/>
            <person name="Murat F."/>
            <person name="Staton S.E."/>
            <person name="Cottret L."/>
            <person name="Lelandais-Briere C."/>
            <person name="Owens G.L."/>
            <person name="Carrere S."/>
            <person name="Mayjonade B."/>
            <person name="Legrand L."/>
            <person name="Gill N."/>
            <person name="Kane N.C."/>
            <person name="Bowers J.E."/>
            <person name="Hubner S."/>
            <person name="Bellec A."/>
            <person name="Berard A."/>
            <person name="Berges H."/>
            <person name="Blanchet N."/>
            <person name="Boniface M.C."/>
            <person name="Brunel D."/>
            <person name="Catrice O."/>
            <person name="Chaidir N."/>
            <person name="Claudel C."/>
            <person name="Donnadieu C."/>
            <person name="Faraut T."/>
            <person name="Fievet G."/>
            <person name="Helmstetter N."/>
            <person name="King M."/>
            <person name="Knapp S.J."/>
            <person name="Lai Z."/>
            <person name="Le Paslier M.C."/>
            <person name="Lippi Y."/>
            <person name="Lorenzon L."/>
            <person name="Mandel J.R."/>
            <person name="Marage G."/>
            <person name="Marchand G."/>
            <person name="Marquand E."/>
            <person name="Bret-Mestries E."/>
            <person name="Morien E."/>
            <person name="Nambeesan S."/>
            <person name="Nguyen T."/>
            <person name="Pegot-Espagnet P."/>
            <person name="Pouilly N."/>
            <person name="Raftis F."/>
            <person name="Sallet E."/>
            <person name="Schiex T."/>
            <person name="Thomas J."/>
            <person name="Vandecasteele C."/>
            <person name="Vares D."/>
            <person name="Vear F."/>
            <person name="Vautrin S."/>
            <person name="Crespi M."/>
            <person name="Mangin B."/>
            <person name="Burke J.M."/>
            <person name="Salse J."/>
            <person name="Munos S."/>
            <person name="Vincourt P."/>
            <person name="Rieseberg L.H."/>
            <person name="Langlade N.B."/>
        </authorList>
    </citation>
    <scope>NUCLEOTIDE SEQUENCE</scope>
    <source>
        <tissue evidence="3">Leaves</tissue>
    </source>
</reference>
<dbReference type="GO" id="GO:0008270">
    <property type="term" value="F:zinc ion binding"/>
    <property type="evidence" value="ECO:0007669"/>
    <property type="project" value="UniProtKB-KW"/>
</dbReference>
<evidence type="ECO:0000256" key="1">
    <source>
        <dbReference type="PROSITE-ProRule" id="PRU00047"/>
    </source>
</evidence>
<feature type="domain" description="CCHC-type" evidence="2">
    <location>
        <begin position="75"/>
        <end position="90"/>
    </location>
</feature>
<dbReference type="EMBL" id="MNCJ02000331">
    <property type="protein sequence ID" value="KAF5762405.1"/>
    <property type="molecule type" value="Genomic_DNA"/>
</dbReference>
<dbReference type="InterPro" id="IPR001878">
    <property type="entry name" value="Znf_CCHC"/>
</dbReference>
<dbReference type="PROSITE" id="PS50158">
    <property type="entry name" value="ZF_CCHC"/>
    <property type="match status" value="1"/>
</dbReference>
<dbReference type="GO" id="GO:0003676">
    <property type="term" value="F:nucleic acid binding"/>
    <property type="evidence" value="ECO:0007669"/>
    <property type="project" value="InterPro"/>
</dbReference>
<keyword evidence="1" id="KW-0862">Zinc</keyword>
<reference evidence="3" key="2">
    <citation type="submission" date="2020-06" db="EMBL/GenBank/DDBJ databases">
        <title>Helianthus annuus Genome sequencing and assembly Release 2.</title>
        <authorList>
            <person name="Gouzy J."/>
            <person name="Langlade N."/>
            <person name="Munos S."/>
        </authorList>
    </citation>
    <scope>NUCLEOTIDE SEQUENCE</scope>
    <source>
        <tissue evidence="3">Leaves</tissue>
    </source>
</reference>
<protein>
    <submittedName>
        <fullName evidence="3">Transcription factor interactor and regulator CCHC(Zn) family</fullName>
    </submittedName>
</protein>